<protein>
    <recommendedName>
        <fullName evidence="5">DUF1917-domain-containing protein</fullName>
    </recommendedName>
</protein>
<dbReference type="Pfam" id="PF08939">
    <property type="entry name" value="Bles03"/>
    <property type="match status" value="2"/>
</dbReference>
<comment type="similarity">
    <text evidence="1">Belongs to the UPF0696 family.</text>
</comment>
<feature type="region of interest" description="Disordered" evidence="2">
    <location>
        <begin position="255"/>
        <end position="294"/>
    </location>
</feature>
<dbReference type="PANTHER" id="PTHR31977:SF1">
    <property type="entry name" value="UPF0696 PROTEIN C11ORF68"/>
    <property type="match status" value="1"/>
</dbReference>
<dbReference type="SUPFAM" id="SSF55418">
    <property type="entry name" value="eIF4e-like"/>
    <property type="match status" value="1"/>
</dbReference>
<dbReference type="AlphaFoldDB" id="A0A9W4UHQ9"/>
<keyword evidence="4" id="KW-1185">Reference proteome</keyword>
<organism evidence="3 4">
    <name type="scientific">Periconia digitata</name>
    <dbReference type="NCBI Taxonomy" id="1303443"/>
    <lineage>
        <taxon>Eukaryota</taxon>
        <taxon>Fungi</taxon>
        <taxon>Dikarya</taxon>
        <taxon>Ascomycota</taxon>
        <taxon>Pezizomycotina</taxon>
        <taxon>Dothideomycetes</taxon>
        <taxon>Pleosporomycetidae</taxon>
        <taxon>Pleosporales</taxon>
        <taxon>Massarineae</taxon>
        <taxon>Periconiaceae</taxon>
        <taxon>Periconia</taxon>
    </lineage>
</organism>
<feature type="compositionally biased region" description="Basic and acidic residues" evidence="2">
    <location>
        <begin position="265"/>
        <end position="274"/>
    </location>
</feature>
<gene>
    <name evidence="3" type="ORF">PDIGIT_LOCUS8173</name>
</gene>
<accession>A0A9W4UHQ9</accession>
<dbReference type="EMBL" id="CAOQHR010000005">
    <property type="protein sequence ID" value="CAI6335096.1"/>
    <property type="molecule type" value="Genomic_DNA"/>
</dbReference>
<dbReference type="Proteomes" id="UP001152607">
    <property type="component" value="Unassembled WGS sequence"/>
</dbReference>
<proteinExistence type="inferred from homology"/>
<dbReference type="InterPro" id="IPR023398">
    <property type="entry name" value="TIF_eIF4e-like"/>
</dbReference>
<evidence type="ECO:0000256" key="2">
    <source>
        <dbReference type="SAM" id="MobiDB-lite"/>
    </source>
</evidence>
<dbReference type="InterPro" id="IPR015034">
    <property type="entry name" value="Bles03"/>
</dbReference>
<dbReference type="OrthoDB" id="10067381at2759"/>
<evidence type="ECO:0000313" key="3">
    <source>
        <dbReference type="EMBL" id="CAI6335096.1"/>
    </source>
</evidence>
<evidence type="ECO:0000313" key="4">
    <source>
        <dbReference type="Proteomes" id="UP001152607"/>
    </source>
</evidence>
<dbReference type="Gene3D" id="3.30.760.10">
    <property type="entry name" value="RNA Cap, Translation Initiation Factor Eif4e"/>
    <property type="match status" value="1"/>
</dbReference>
<name>A0A9W4UHQ9_9PLEO</name>
<sequence length="294" mass="33133">MREVEFVSGEGWISDDSSLYGEEGNQSFGDRTITDINRHQKGLNAALLCEPPLPVTLDLNNAGRYSWHQSESPEEFVRRVPPLTTTIQQCDWIWVHNPYLSNKAMEEARLMRCGQELLKSKEITGEDLQEEITDLAVETNVLSGKWMLFPKLDAVTRVWRLVVEGVINNKLGPTAKVSPFNEENNARLICVYTKDFTDQEDVFRVLLELVAMGVVSSNQAIYYKTDVYTMLGIYGANAAGYGLKASHFSSQKMLADGPIKQRGPRQRELTEPLPRKRQKTLDGLIKPGGTQIPK</sequence>
<reference evidence="3" key="1">
    <citation type="submission" date="2023-01" db="EMBL/GenBank/DDBJ databases">
        <authorList>
            <person name="Van Ghelder C."/>
            <person name="Rancurel C."/>
        </authorList>
    </citation>
    <scope>NUCLEOTIDE SEQUENCE</scope>
    <source>
        <strain evidence="3">CNCM I-4278</strain>
    </source>
</reference>
<dbReference type="PANTHER" id="PTHR31977">
    <property type="entry name" value="UPF0696 PROTEIN C11ORF68"/>
    <property type="match status" value="1"/>
</dbReference>
<evidence type="ECO:0008006" key="5">
    <source>
        <dbReference type="Google" id="ProtNLM"/>
    </source>
</evidence>
<comment type="caution">
    <text evidence="3">The sequence shown here is derived from an EMBL/GenBank/DDBJ whole genome shotgun (WGS) entry which is preliminary data.</text>
</comment>
<evidence type="ECO:0000256" key="1">
    <source>
        <dbReference type="ARBA" id="ARBA00010568"/>
    </source>
</evidence>